<feature type="transmembrane region" description="Helical" evidence="2">
    <location>
        <begin position="71"/>
        <end position="88"/>
    </location>
</feature>
<evidence type="ECO:0008006" key="5">
    <source>
        <dbReference type="Google" id="ProtNLM"/>
    </source>
</evidence>
<dbReference type="Proteomes" id="UP001278571">
    <property type="component" value="Unassembled WGS sequence"/>
</dbReference>
<organism evidence="3 4">
    <name type="scientific">Streptomyces roseolus</name>
    <dbReference type="NCBI Taxonomy" id="67358"/>
    <lineage>
        <taxon>Bacteria</taxon>
        <taxon>Bacillati</taxon>
        <taxon>Actinomycetota</taxon>
        <taxon>Actinomycetes</taxon>
        <taxon>Kitasatosporales</taxon>
        <taxon>Streptomycetaceae</taxon>
        <taxon>Streptomyces</taxon>
    </lineage>
</organism>
<dbReference type="EMBL" id="JAWJZF010000480">
    <property type="protein sequence ID" value="MDX2295948.1"/>
    <property type="molecule type" value="Genomic_DNA"/>
</dbReference>
<proteinExistence type="predicted"/>
<keyword evidence="2" id="KW-0472">Membrane</keyword>
<name>A0ABU4KDW2_9ACTN</name>
<feature type="compositionally biased region" description="Pro residues" evidence="1">
    <location>
        <begin position="309"/>
        <end position="326"/>
    </location>
</feature>
<gene>
    <name evidence="3" type="ORF">R2363_27715</name>
</gene>
<dbReference type="RefSeq" id="WP_319012131.1">
    <property type="nucleotide sequence ID" value="NZ_JAWJZF010000480.1"/>
</dbReference>
<evidence type="ECO:0000256" key="2">
    <source>
        <dbReference type="SAM" id="Phobius"/>
    </source>
</evidence>
<keyword evidence="2" id="KW-0812">Transmembrane</keyword>
<feature type="transmembrane region" description="Helical" evidence="2">
    <location>
        <begin position="196"/>
        <end position="219"/>
    </location>
</feature>
<accession>A0ABU4KDW2</accession>
<protein>
    <recommendedName>
        <fullName evidence="5">ABC transporter permease</fullName>
    </recommendedName>
</protein>
<keyword evidence="2" id="KW-1133">Transmembrane helix</keyword>
<feature type="transmembrane region" description="Helical" evidence="2">
    <location>
        <begin position="124"/>
        <end position="143"/>
    </location>
</feature>
<keyword evidence="4" id="KW-1185">Reference proteome</keyword>
<evidence type="ECO:0000313" key="4">
    <source>
        <dbReference type="Proteomes" id="UP001278571"/>
    </source>
</evidence>
<feature type="transmembrane region" description="Helical" evidence="2">
    <location>
        <begin position="12"/>
        <end position="34"/>
    </location>
</feature>
<evidence type="ECO:0000256" key="1">
    <source>
        <dbReference type="SAM" id="MobiDB-lite"/>
    </source>
</evidence>
<feature type="region of interest" description="Disordered" evidence="1">
    <location>
        <begin position="306"/>
        <end position="336"/>
    </location>
</feature>
<comment type="caution">
    <text evidence="3">The sequence shown here is derived from an EMBL/GenBank/DDBJ whole genome shotgun (WGS) entry which is preliminary data.</text>
</comment>
<evidence type="ECO:0000313" key="3">
    <source>
        <dbReference type="EMBL" id="MDX2295948.1"/>
    </source>
</evidence>
<feature type="transmembrane region" description="Helical" evidence="2">
    <location>
        <begin position="282"/>
        <end position="301"/>
    </location>
</feature>
<feature type="transmembrane region" description="Helical" evidence="2">
    <location>
        <begin position="163"/>
        <end position="184"/>
    </location>
</feature>
<sequence length="336" mass="34724">MTVGGDAVRRGQGWWLGLVGAATVVLVVVCVGEASTSSADRMLRTIASVAVVPGVLALSQLLLLRSKRIEPATIGVAGLGAVILGVNASDNGGMLFGMLLALLAAVPFAFLSGFLSLNAQTGHALFSAVALLIGAETLVGDIAPEGTVLVRSSWLTGLDYNGARIPGLFLIGVALFLAVAWYLPRQERRLAVPEPGWLRVTVLLFVPAFLLAAVAGFAFTARIGSTTQAGLSREFMIVCLLGLTAGGCSLRSGEGTVLDVAVGSLFAGALETLLNLKNVGFSTQSTILCVVAVLFIFADLARLRRTPASEPPQPPPPAYPPLPGQPGPVADNPYAR</sequence>
<feature type="transmembrane region" description="Helical" evidence="2">
    <location>
        <begin position="46"/>
        <end position="64"/>
    </location>
</feature>
<feature type="transmembrane region" description="Helical" evidence="2">
    <location>
        <begin position="94"/>
        <end position="117"/>
    </location>
</feature>
<reference evidence="3 4" key="1">
    <citation type="submission" date="2023-10" db="EMBL/GenBank/DDBJ databases">
        <authorList>
            <person name="Wang X.X."/>
        </authorList>
    </citation>
    <scope>NUCLEOTIDE SEQUENCE [LARGE SCALE GENOMIC DNA]</scope>
    <source>
        <strain evidence="3 4">NBRC 12816</strain>
    </source>
</reference>